<dbReference type="CDD" id="cd18787">
    <property type="entry name" value="SF2_C_DEAD"/>
    <property type="match status" value="1"/>
</dbReference>
<dbReference type="GO" id="GO:0003676">
    <property type="term" value="F:nucleic acid binding"/>
    <property type="evidence" value="ECO:0007669"/>
    <property type="project" value="InterPro"/>
</dbReference>
<dbReference type="InterPro" id="IPR011545">
    <property type="entry name" value="DEAD/DEAH_box_helicase_dom"/>
</dbReference>
<feature type="non-terminal residue" evidence="8">
    <location>
        <position position="1"/>
    </location>
</feature>
<feature type="region of interest" description="Disordered" evidence="5">
    <location>
        <begin position="1"/>
        <end position="74"/>
    </location>
</feature>
<feature type="compositionally biased region" description="Basic and acidic residues" evidence="5">
    <location>
        <begin position="7"/>
        <end position="25"/>
    </location>
</feature>
<dbReference type="Gene3D" id="3.40.50.300">
    <property type="entry name" value="P-loop containing nucleotide triphosphate hydrolases"/>
    <property type="match status" value="2"/>
</dbReference>
<dbReference type="InterPro" id="IPR027417">
    <property type="entry name" value="P-loop_NTPase"/>
</dbReference>
<proteinExistence type="predicted"/>
<comment type="caution">
    <text evidence="8">The sequence shown here is derived from an EMBL/GenBank/DDBJ whole genome shotgun (WGS) entry which is preliminary data.</text>
</comment>
<keyword evidence="3" id="KW-0347">Helicase</keyword>
<keyword evidence="9" id="KW-1185">Reference proteome</keyword>
<dbReference type="EMBL" id="CAJNNV010025709">
    <property type="protein sequence ID" value="CAE8615789.1"/>
    <property type="molecule type" value="Genomic_DNA"/>
</dbReference>
<keyword evidence="1" id="KW-0547">Nucleotide-binding</keyword>
<feature type="domain" description="Helicase ATP-binding" evidence="6">
    <location>
        <begin position="128"/>
        <end position="320"/>
    </location>
</feature>
<dbReference type="InterPro" id="IPR001650">
    <property type="entry name" value="Helicase_C-like"/>
</dbReference>
<evidence type="ECO:0000256" key="2">
    <source>
        <dbReference type="ARBA" id="ARBA00022801"/>
    </source>
</evidence>
<dbReference type="PROSITE" id="PS51194">
    <property type="entry name" value="HELICASE_CTER"/>
    <property type="match status" value="1"/>
</dbReference>
<dbReference type="SMART" id="SM00490">
    <property type="entry name" value="HELICc"/>
    <property type="match status" value="1"/>
</dbReference>
<dbReference type="InterPro" id="IPR014001">
    <property type="entry name" value="Helicase_ATP-bd"/>
</dbReference>
<dbReference type="Pfam" id="PF00270">
    <property type="entry name" value="DEAD"/>
    <property type="match status" value="1"/>
</dbReference>
<keyword evidence="2" id="KW-0378">Hydrolase</keyword>
<gene>
    <name evidence="8" type="ORF">PGLA1383_LOCUS33499</name>
</gene>
<evidence type="ECO:0000256" key="1">
    <source>
        <dbReference type="ARBA" id="ARBA00022741"/>
    </source>
</evidence>
<dbReference type="PROSITE" id="PS51192">
    <property type="entry name" value="HELICASE_ATP_BIND_1"/>
    <property type="match status" value="1"/>
</dbReference>
<feature type="compositionally biased region" description="Acidic residues" evidence="5">
    <location>
        <begin position="50"/>
        <end position="68"/>
    </location>
</feature>
<dbReference type="GO" id="GO:0005524">
    <property type="term" value="F:ATP binding"/>
    <property type="evidence" value="ECO:0007669"/>
    <property type="project" value="UniProtKB-KW"/>
</dbReference>
<evidence type="ECO:0000256" key="5">
    <source>
        <dbReference type="SAM" id="MobiDB-lite"/>
    </source>
</evidence>
<dbReference type="Pfam" id="PF00271">
    <property type="entry name" value="Helicase_C"/>
    <property type="match status" value="1"/>
</dbReference>
<keyword evidence="4" id="KW-0067">ATP-binding</keyword>
<evidence type="ECO:0000259" key="6">
    <source>
        <dbReference type="PROSITE" id="PS51192"/>
    </source>
</evidence>
<evidence type="ECO:0000256" key="4">
    <source>
        <dbReference type="ARBA" id="ARBA00022840"/>
    </source>
</evidence>
<dbReference type="GO" id="GO:0005829">
    <property type="term" value="C:cytosol"/>
    <property type="evidence" value="ECO:0007669"/>
    <property type="project" value="TreeGrafter"/>
</dbReference>
<dbReference type="InterPro" id="IPR044742">
    <property type="entry name" value="DEAD/DEAH_RhlB"/>
</dbReference>
<evidence type="ECO:0000313" key="9">
    <source>
        <dbReference type="Proteomes" id="UP000654075"/>
    </source>
</evidence>
<accession>A0A813FNT4</accession>
<name>A0A813FNT4_POLGL</name>
<dbReference type="PANTHER" id="PTHR47959">
    <property type="entry name" value="ATP-DEPENDENT RNA HELICASE RHLE-RELATED"/>
    <property type="match status" value="1"/>
</dbReference>
<evidence type="ECO:0008006" key="10">
    <source>
        <dbReference type="Google" id="ProtNLM"/>
    </source>
</evidence>
<dbReference type="OMA" id="PRWDEER"/>
<evidence type="ECO:0000256" key="3">
    <source>
        <dbReference type="ARBA" id="ARBA00022806"/>
    </source>
</evidence>
<dbReference type="SMART" id="SM00487">
    <property type="entry name" value="DEXDc"/>
    <property type="match status" value="1"/>
</dbReference>
<dbReference type="PANTHER" id="PTHR47959:SF1">
    <property type="entry name" value="ATP-DEPENDENT RNA HELICASE DBPA"/>
    <property type="match status" value="1"/>
</dbReference>
<organism evidence="8 9">
    <name type="scientific">Polarella glacialis</name>
    <name type="common">Dinoflagellate</name>
    <dbReference type="NCBI Taxonomy" id="89957"/>
    <lineage>
        <taxon>Eukaryota</taxon>
        <taxon>Sar</taxon>
        <taxon>Alveolata</taxon>
        <taxon>Dinophyceae</taxon>
        <taxon>Suessiales</taxon>
        <taxon>Suessiaceae</taxon>
        <taxon>Polarella</taxon>
    </lineage>
</organism>
<dbReference type="OrthoDB" id="196131at2759"/>
<evidence type="ECO:0000313" key="8">
    <source>
        <dbReference type="EMBL" id="CAE8615789.1"/>
    </source>
</evidence>
<reference evidence="8" key="1">
    <citation type="submission" date="2021-02" db="EMBL/GenBank/DDBJ databases">
        <authorList>
            <person name="Dougan E. K."/>
            <person name="Rhodes N."/>
            <person name="Thang M."/>
            <person name="Chan C."/>
        </authorList>
    </citation>
    <scope>NUCLEOTIDE SEQUENCE</scope>
</reference>
<feature type="domain" description="Helicase C-terminal" evidence="7">
    <location>
        <begin position="349"/>
        <end position="507"/>
    </location>
</feature>
<protein>
    <recommendedName>
        <fullName evidence="10">RNA helicase</fullName>
    </recommendedName>
</protein>
<dbReference type="GO" id="GO:0003724">
    <property type="term" value="F:RNA helicase activity"/>
    <property type="evidence" value="ECO:0007669"/>
    <property type="project" value="TreeGrafter"/>
</dbReference>
<evidence type="ECO:0000259" key="7">
    <source>
        <dbReference type="PROSITE" id="PS51194"/>
    </source>
</evidence>
<dbReference type="AlphaFoldDB" id="A0A813FNT4"/>
<dbReference type="InterPro" id="IPR050079">
    <property type="entry name" value="DEAD_box_RNA_helicase"/>
</dbReference>
<sequence>DQGELSSEFKFEGKPGAERKGRELGSKTWTPQELEGLMQEQRQKESDAAAAEEDDFDAEAESDAEPEPEVGYHKEELPVRIRGVEKPDGPIQTWDEGVSRGCVAPMAQQALHEMKMHRPTLIQRFALPLIANSSRDLLAQAQTGSGKTMAFVIPIVSRLLMSPPVDRPFFPGAMSQASPVALLLSPTRELAIQTAKHVSDLLHHAGSKMTTLTLYGGETLKQQIKPIETKNMDIICATPGRLLDAIDAGKVSLSFALVVVLDEADQMLDLSVGLEGTVMQITDGRDLPRSDGRQTLLFSATMPDFQTKQFHSVLKAPPLRAKLRVGHYAEDEKGGSCRHIRQLLTQVSDMDDRWERLGRDLLETWGSTKPRREGKGIIFTNRIALAKPLEFALRKCGIACGQLHGKQTQEMREQVVKKFRAGDFEMLIASNVASRGLDFPDIRLVVQFELPKTVEIYTHRIGRTGRNGQTGTSLAYYTRTDWRIAKPLAEFLTLNEQAVPSWLQDAAGGGKKRSRSPRR</sequence>
<dbReference type="CDD" id="cd00268">
    <property type="entry name" value="DEADc"/>
    <property type="match status" value="1"/>
</dbReference>
<dbReference type="SUPFAM" id="SSF52540">
    <property type="entry name" value="P-loop containing nucleoside triphosphate hydrolases"/>
    <property type="match status" value="1"/>
</dbReference>
<dbReference type="Proteomes" id="UP000654075">
    <property type="component" value="Unassembled WGS sequence"/>
</dbReference>
<dbReference type="GO" id="GO:0016787">
    <property type="term" value="F:hydrolase activity"/>
    <property type="evidence" value="ECO:0007669"/>
    <property type="project" value="UniProtKB-KW"/>
</dbReference>